<feature type="transmembrane region" description="Helical" evidence="3">
    <location>
        <begin position="469"/>
        <end position="487"/>
    </location>
</feature>
<gene>
    <name evidence="4" type="ORF">PGLA1383_LOCUS27630</name>
</gene>
<feature type="region of interest" description="Disordered" evidence="2">
    <location>
        <begin position="285"/>
        <end position="336"/>
    </location>
</feature>
<dbReference type="CDD" id="cd06503">
    <property type="entry name" value="ATP-synt_Fo_b"/>
    <property type="match status" value="1"/>
</dbReference>
<protein>
    <submittedName>
        <fullName evidence="4">Uncharacterized protein</fullName>
    </submittedName>
</protein>
<keyword evidence="3" id="KW-0472">Membrane</keyword>
<evidence type="ECO:0000313" key="5">
    <source>
        <dbReference type="Proteomes" id="UP000654075"/>
    </source>
</evidence>
<feature type="compositionally biased region" description="Basic and acidic residues" evidence="2">
    <location>
        <begin position="904"/>
        <end position="919"/>
    </location>
</feature>
<keyword evidence="1" id="KW-0175">Coiled coil</keyword>
<name>A0A813FBC0_POLGL</name>
<dbReference type="InterPro" id="IPR051483">
    <property type="entry name" value="MAP7_domain-containing"/>
</dbReference>
<feature type="region of interest" description="Disordered" evidence="2">
    <location>
        <begin position="809"/>
        <end position="843"/>
    </location>
</feature>
<comment type="caution">
    <text evidence="4">The sequence shown here is derived from an EMBL/GenBank/DDBJ whole genome shotgun (WGS) entry which is preliminary data.</text>
</comment>
<evidence type="ECO:0000256" key="1">
    <source>
        <dbReference type="ARBA" id="ARBA00023054"/>
    </source>
</evidence>
<feature type="compositionally biased region" description="Low complexity" evidence="2">
    <location>
        <begin position="293"/>
        <end position="325"/>
    </location>
</feature>
<organism evidence="4 5">
    <name type="scientific">Polarella glacialis</name>
    <name type="common">Dinoflagellate</name>
    <dbReference type="NCBI Taxonomy" id="89957"/>
    <lineage>
        <taxon>Eukaryota</taxon>
        <taxon>Sar</taxon>
        <taxon>Alveolata</taxon>
        <taxon>Dinophyceae</taxon>
        <taxon>Suessiales</taxon>
        <taxon>Suessiaceae</taxon>
        <taxon>Polarella</taxon>
    </lineage>
</organism>
<keyword evidence="5" id="KW-1185">Reference proteome</keyword>
<feature type="compositionally biased region" description="Low complexity" evidence="2">
    <location>
        <begin position="360"/>
        <end position="372"/>
    </location>
</feature>
<evidence type="ECO:0000313" key="4">
    <source>
        <dbReference type="EMBL" id="CAE8609803.1"/>
    </source>
</evidence>
<keyword evidence="3" id="KW-1133">Transmembrane helix</keyword>
<reference evidence="4" key="1">
    <citation type="submission" date="2021-02" db="EMBL/GenBank/DDBJ databases">
        <authorList>
            <person name="Dougan E. K."/>
            <person name="Rhodes N."/>
            <person name="Thang M."/>
            <person name="Chan C."/>
        </authorList>
    </citation>
    <scope>NUCLEOTIDE SEQUENCE</scope>
</reference>
<sequence>MLPQLSSDPADSLEMDHVYLSFPDSLWAACFILPNVIFKGLWGLVRPLVKQAVCNASSFNVTCDYPRVVAKLLLESVGESVHYVGKDFVDCRTIATFLWTGFPMLMKDGKMEVEGHLRIHVDLDTRRMTTATFDDRELTAKDAVTLVFFHAVIAGHVVLHAYGNWACNLEGDVVDFVIRVRRKFLKTFGKYQSKFPGVNGEALFIGTILHSLDHSLGAENMPEPLWLDVGRIGQTTFLDDLPCLLFHKLYKNAPEVFYKEESGAMLGLGPWDYFGVSSSSSLGVRHGAPPGGAAVANSARSRSAAVANNNKQQQRQQGQKQQQQRSPGSGRFAPAFVPFRPADDRLASTASSAPSCGISGACLSSPSSGQSSRRPAKPSRPGDGHVYAALSASCGAAALLVVRWQRRHRWPPHSFGQEGPRHGNRPSPAMPLLVRPRVVTAAHYPYAVSPAASDADTVSSARSQSSGMAPVLVGALCLFLVLLHRLALRTISQPLPNRFVVAVHAAMFFVLSLLTRSSAPGPSSAGVRLAVLVGAVEFLGWMALQRVAAAQGLGIAAALLSGASLVYSMGLSRLFIQRQFRSMAWIGALLITFGVAYSGPSLSGLPSIAQALPLLAAWAFSGLALIGKEAMLSGAKCEKDQRNWRRRPLSVPTVAFVSSFALLLALAAPQVGFALGRHTWSLREVASLLLGPVPMFGDLSISVLSYIAASGVLRLTLAWALRASSATTVQLVNAVAVPFGAAMLTLAEPAPVIPKRLLLALGTSLVGSSLYFFGHPSKVEDEEAWQAFQEKAKEEAAKKAKAQAERKVKEEAAKKAKEEAAQQKAKEQAEMRTKQEAEKTAKEEALKLVQEEAERKVQEISQQKAKEQAEMRTKQEAEKTAKEEALKLVQEEAERNLQEITQQKAKEQAEMRANQEAEKTQASLHGSSMQVVGVEAVVALLARQRQLRRSPRLSPGKSLVRCSAMGVEASVMTEEEIADEEEWFYLHPAAVELCGARARSAFRRKAAEELPDKKPRFEGIPLPFGVVQLDFSMMGYRDFVPRLYNLCKQLGMKTGKMLPSIGFCSDENQGYCTILITKHFRCFPFNHGYIGGIMALDRHGPHAAHGDDMVIIHAPHVGYDPVNETYGSYRRSQSSKEDYKSTCCGKVAGVCAPYKAAYESALSRLRCLILPDGSVEILVSMNKTMMLEPEEENKCNAALFLNYDKLFAKCDDGSFSSPVLRRSTSFVYRASDSFAAAYKLAIEDEKAKKVAADIRLEDSDLESGEDGVYTGASSWKFGLPGQSKRLKGWRKLSEPVLKHLLSSEMFYFKTDNLHGEQHRLERVLLPQMPHLLTMPHDIELSGALLCMQSEFDRTMHSVSHDPAYKKKNLLLISGLNIDISPDEGNQEAFPNTMFLPWAAYIQLASGERRVLEQPDIIQLLYAQDTENPDAIDYQQSIQELFDRKRKRVAFFDRASNSVKSAQVL</sequence>
<feature type="region of interest" description="Disordered" evidence="2">
    <location>
        <begin position="360"/>
        <end position="384"/>
    </location>
</feature>
<dbReference type="EMBL" id="CAJNNV010024414">
    <property type="protein sequence ID" value="CAE8609803.1"/>
    <property type="molecule type" value="Genomic_DNA"/>
</dbReference>
<proteinExistence type="predicted"/>
<dbReference type="PANTHER" id="PTHR15073">
    <property type="entry name" value="MICROTUBULE-ASSOCIATED PROTEIN"/>
    <property type="match status" value="1"/>
</dbReference>
<feature type="transmembrane region" description="Helical" evidence="3">
    <location>
        <begin position="550"/>
        <end position="571"/>
    </location>
</feature>
<feature type="transmembrane region" description="Helical" evidence="3">
    <location>
        <begin position="583"/>
        <end position="602"/>
    </location>
</feature>
<accession>A0A813FBC0</accession>
<feature type="region of interest" description="Disordered" evidence="2">
    <location>
        <begin position="860"/>
        <end position="880"/>
    </location>
</feature>
<feature type="transmembrane region" description="Helical" evidence="3">
    <location>
        <begin position="695"/>
        <end position="717"/>
    </location>
</feature>
<feature type="transmembrane region" description="Helical" evidence="3">
    <location>
        <begin position="729"/>
        <end position="747"/>
    </location>
</feature>
<keyword evidence="3" id="KW-0812">Transmembrane</keyword>
<feature type="transmembrane region" description="Helical" evidence="3">
    <location>
        <begin position="648"/>
        <end position="675"/>
    </location>
</feature>
<feature type="transmembrane region" description="Helical" evidence="3">
    <location>
        <begin position="608"/>
        <end position="627"/>
    </location>
</feature>
<feature type="transmembrane region" description="Helical" evidence="3">
    <location>
        <begin position="499"/>
        <end position="515"/>
    </location>
</feature>
<feature type="region of interest" description="Disordered" evidence="2">
    <location>
        <begin position="902"/>
        <end position="924"/>
    </location>
</feature>
<evidence type="ECO:0000256" key="2">
    <source>
        <dbReference type="SAM" id="MobiDB-lite"/>
    </source>
</evidence>
<dbReference type="PANTHER" id="PTHR15073:SF1">
    <property type="entry name" value="RETICULOCYTE-BINDING PROTEIN HOMOLOG 2A"/>
    <property type="match status" value="1"/>
</dbReference>
<evidence type="ECO:0000256" key="3">
    <source>
        <dbReference type="SAM" id="Phobius"/>
    </source>
</evidence>
<dbReference type="Proteomes" id="UP000654075">
    <property type="component" value="Unassembled WGS sequence"/>
</dbReference>